<feature type="domain" description="Alpha-galactosidase NEW3" evidence="2">
    <location>
        <begin position="158"/>
        <end position="232"/>
    </location>
</feature>
<dbReference type="PANTHER" id="PTHR39198">
    <property type="entry name" value="HYPOTHETICAL MEMBRANE PROTEIN, CONSERVED"/>
    <property type="match status" value="1"/>
</dbReference>
<dbReference type="PANTHER" id="PTHR39198:SF1">
    <property type="entry name" value="ALPHA-GALACTOSIDASE NEW3 DOMAIN-CONTAINING PROTEIN"/>
    <property type="match status" value="1"/>
</dbReference>
<name>A0ABW5V8H9_9BACI</name>
<reference evidence="4" key="1">
    <citation type="journal article" date="2019" name="Int. J. Syst. Evol. Microbiol.">
        <title>The Global Catalogue of Microorganisms (GCM) 10K type strain sequencing project: providing services to taxonomists for standard genome sequencing and annotation.</title>
        <authorList>
            <consortium name="The Broad Institute Genomics Platform"/>
            <consortium name="The Broad Institute Genome Sequencing Center for Infectious Disease"/>
            <person name="Wu L."/>
            <person name="Ma J."/>
        </authorList>
    </citation>
    <scope>NUCLEOTIDE SEQUENCE [LARGE SCALE GENOMIC DNA]</scope>
    <source>
        <strain evidence="4">TISTR 1535</strain>
    </source>
</reference>
<dbReference type="Proteomes" id="UP001597502">
    <property type="component" value="Unassembled WGS sequence"/>
</dbReference>
<dbReference type="EMBL" id="JBHUNA010000027">
    <property type="protein sequence ID" value="MFD2761721.1"/>
    <property type="molecule type" value="Genomic_DNA"/>
</dbReference>
<organism evidence="3 4">
    <name type="scientific">Lentibacillus juripiscarius</name>
    <dbReference type="NCBI Taxonomy" id="257446"/>
    <lineage>
        <taxon>Bacteria</taxon>
        <taxon>Bacillati</taxon>
        <taxon>Bacillota</taxon>
        <taxon>Bacilli</taxon>
        <taxon>Bacillales</taxon>
        <taxon>Bacillaceae</taxon>
        <taxon>Lentibacillus</taxon>
    </lineage>
</organism>
<keyword evidence="1" id="KW-0812">Transmembrane</keyword>
<dbReference type="RefSeq" id="WP_382394511.1">
    <property type="nucleotide sequence ID" value="NZ_JBHUNA010000027.1"/>
</dbReference>
<feature type="domain" description="Alpha-galactosidase NEW3" evidence="2">
    <location>
        <begin position="42"/>
        <end position="120"/>
    </location>
</feature>
<accession>A0ABW5V8H9</accession>
<proteinExistence type="predicted"/>
<gene>
    <name evidence="3" type="ORF">ACFSUO_12245</name>
</gene>
<sequence length="386" mass="40887">MGRKLLSTITLVMLLIGTMPGLNRVQAAGGVTLFTPYTGLSVTPGETIDYQVDVKNSSSSIRNLTFSVEGLPDGWSKTITADGRDIQQLSVQPDGKQQISLEITVPLEIEKADYAFTLVADGEGSGHAELPFVTTVSEQGTFETELTTEQPNMEGHADSTFSYSATVKNRTAEKQNYALSSGAPEGWGVTFKSGGDSITSVSLEPNGSKDITVDVTPPKNVKADTFQIPIKAATSNTSAELKLEAVITGSYSMKLTTPSGKVSTDLSAGGDKVVDLVVKNNGTADLTDVSIKASTPPDWEAEFDKSTISTIKAGEKATVKATLTAPDDAIAGDYVTTFTAETAQVSSKSDFRVSVETSTLWGFAGVLIILAVIGGLYYIFRTYGRR</sequence>
<dbReference type="InterPro" id="IPR013783">
    <property type="entry name" value="Ig-like_fold"/>
</dbReference>
<dbReference type="InterPro" id="IPR018905">
    <property type="entry name" value="A-galactase_NEW3"/>
</dbReference>
<keyword evidence="4" id="KW-1185">Reference proteome</keyword>
<keyword evidence="1" id="KW-0472">Membrane</keyword>
<dbReference type="Gene3D" id="2.60.40.10">
    <property type="entry name" value="Immunoglobulins"/>
    <property type="match status" value="1"/>
</dbReference>
<evidence type="ECO:0000313" key="3">
    <source>
        <dbReference type="EMBL" id="MFD2761721.1"/>
    </source>
</evidence>
<protein>
    <submittedName>
        <fullName evidence="3">NEW3 domain-containing protein</fullName>
    </submittedName>
</protein>
<evidence type="ECO:0000259" key="2">
    <source>
        <dbReference type="Pfam" id="PF10633"/>
    </source>
</evidence>
<keyword evidence="1" id="KW-1133">Transmembrane helix</keyword>
<evidence type="ECO:0000313" key="4">
    <source>
        <dbReference type="Proteomes" id="UP001597502"/>
    </source>
</evidence>
<feature type="transmembrane region" description="Helical" evidence="1">
    <location>
        <begin position="360"/>
        <end position="380"/>
    </location>
</feature>
<feature type="domain" description="Alpha-galactosidase NEW3" evidence="2">
    <location>
        <begin position="267"/>
        <end position="341"/>
    </location>
</feature>
<evidence type="ECO:0000256" key="1">
    <source>
        <dbReference type="SAM" id="Phobius"/>
    </source>
</evidence>
<comment type="caution">
    <text evidence="3">The sequence shown here is derived from an EMBL/GenBank/DDBJ whole genome shotgun (WGS) entry which is preliminary data.</text>
</comment>
<dbReference type="Pfam" id="PF10633">
    <property type="entry name" value="NPCBM_assoc"/>
    <property type="match status" value="3"/>
</dbReference>